<feature type="domain" description="Peptidase C51" evidence="2">
    <location>
        <begin position="1"/>
        <end position="119"/>
    </location>
</feature>
<dbReference type="InterPro" id="IPR007921">
    <property type="entry name" value="CHAP_dom"/>
</dbReference>
<dbReference type="AlphaFoldDB" id="A0A437JDM1"/>
<feature type="signal peptide" evidence="1">
    <location>
        <begin position="1"/>
        <end position="17"/>
    </location>
</feature>
<dbReference type="PROSITE" id="PS50911">
    <property type="entry name" value="CHAP"/>
    <property type="match status" value="1"/>
</dbReference>
<protein>
    <submittedName>
        <fullName evidence="3">CHAP domain-containing protein</fullName>
    </submittedName>
</protein>
<proteinExistence type="predicted"/>
<dbReference type="Gene3D" id="3.90.1720.10">
    <property type="entry name" value="endopeptidase domain like (from Nostoc punctiforme)"/>
    <property type="match status" value="1"/>
</dbReference>
<dbReference type="RefSeq" id="WP_127689525.1">
    <property type="nucleotide sequence ID" value="NZ_RZUL01000001.1"/>
</dbReference>
<gene>
    <name evidence="3" type="ORF">ENE74_02325</name>
</gene>
<evidence type="ECO:0000313" key="4">
    <source>
        <dbReference type="Proteomes" id="UP000282977"/>
    </source>
</evidence>
<accession>A0A437JDM1</accession>
<name>A0A437JDM1_9SPHN</name>
<comment type="caution">
    <text evidence="3">The sequence shown here is derived from an EMBL/GenBank/DDBJ whole genome shotgun (WGS) entry which is preliminary data.</text>
</comment>
<dbReference type="Proteomes" id="UP000282977">
    <property type="component" value="Unassembled WGS sequence"/>
</dbReference>
<dbReference type="OrthoDB" id="7279151at2"/>
<evidence type="ECO:0000259" key="2">
    <source>
        <dbReference type="PROSITE" id="PS50911"/>
    </source>
</evidence>
<organism evidence="3 4">
    <name type="scientific">Sphingobium algorifonticola</name>
    <dbReference type="NCBI Taxonomy" id="2008318"/>
    <lineage>
        <taxon>Bacteria</taxon>
        <taxon>Pseudomonadati</taxon>
        <taxon>Pseudomonadota</taxon>
        <taxon>Alphaproteobacteria</taxon>
        <taxon>Sphingomonadales</taxon>
        <taxon>Sphingomonadaceae</taxon>
        <taxon>Sphingobium</taxon>
    </lineage>
</organism>
<evidence type="ECO:0000313" key="3">
    <source>
        <dbReference type="EMBL" id="RVT43991.1"/>
    </source>
</evidence>
<sequence length="211" mass="23295">MLLATGLALASAMPLRAADILQCVPYARAVSGVVLYGDAWTWWDQAAGRYDRGHRPRKGAVLAFQPYGPMELGHVAVVSKILSAREVLIRHANWSSPGAIEEDVRAIDVSDANDWSEVRVWHTPTGQMGARTNPTFGFIYGEKARLNPFTGLGGYRLTQAIAPVREAASAPKAQTPRLAYADVSRIEDFRPKKERSLADIIRDVKRDARIR</sequence>
<dbReference type="InterPro" id="IPR038765">
    <property type="entry name" value="Papain-like_cys_pep_sf"/>
</dbReference>
<feature type="chain" id="PRO_5019026728" evidence="1">
    <location>
        <begin position="18"/>
        <end position="211"/>
    </location>
</feature>
<keyword evidence="4" id="KW-1185">Reference proteome</keyword>
<dbReference type="SUPFAM" id="SSF54001">
    <property type="entry name" value="Cysteine proteinases"/>
    <property type="match status" value="1"/>
</dbReference>
<dbReference type="EMBL" id="RZUL01000001">
    <property type="protein sequence ID" value="RVT43991.1"/>
    <property type="molecule type" value="Genomic_DNA"/>
</dbReference>
<reference evidence="3 4" key="1">
    <citation type="submission" date="2019-01" db="EMBL/GenBank/DDBJ databases">
        <authorList>
            <person name="Chen W.-M."/>
        </authorList>
    </citation>
    <scope>NUCLEOTIDE SEQUENCE [LARGE SCALE GENOMIC DNA]</scope>
    <source>
        <strain evidence="3 4">TLA-22</strain>
    </source>
</reference>
<dbReference type="Pfam" id="PF05257">
    <property type="entry name" value="CHAP"/>
    <property type="match status" value="1"/>
</dbReference>
<evidence type="ECO:0000256" key="1">
    <source>
        <dbReference type="SAM" id="SignalP"/>
    </source>
</evidence>
<keyword evidence="1" id="KW-0732">Signal</keyword>